<sequence length="262" mass="28519">AVAACAYRASAFPRSYGDEEGITAVEVDDLESDENSLEDAVIGEELSDLEQEPEEIEISQETEVVGAGEEGNDDDDVSGETDVTIVVDDVPVQDEMYTDAGTSDTDIADDDESSDLADIIDGLQRENAVFVKATVQADRQMVYTDLNNLIGAFKYEKMAFDHMLDRTSEMKMATKTACLSEAVTKILTENVDATKLVKISQNLTALNTKLYNGAYSADEFAGYTKDILTGNDTYIMKILNESSTIAKALETAFDTNKIDANC</sequence>
<organism evidence="1">
    <name type="scientific">Lygus hesperus</name>
    <name type="common">Western plant bug</name>
    <dbReference type="NCBI Taxonomy" id="30085"/>
    <lineage>
        <taxon>Eukaryota</taxon>
        <taxon>Metazoa</taxon>
        <taxon>Ecdysozoa</taxon>
        <taxon>Arthropoda</taxon>
        <taxon>Hexapoda</taxon>
        <taxon>Insecta</taxon>
        <taxon>Pterygota</taxon>
        <taxon>Neoptera</taxon>
        <taxon>Paraneoptera</taxon>
        <taxon>Hemiptera</taxon>
        <taxon>Heteroptera</taxon>
        <taxon>Panheteroptera</taxon>
        <taxon>Cimicomorpha</taxon>
        <taxon>Miridae</taxon>
        <taxon>Mirini</taxon>
        <taxon>Lygus</taxon>
    </lineage>
</organism>
<gene>
    <name evidence="1" type="ORF">CM83_34969</name>
</gene>
<dbReference type="AlphaFoldDB" id="A0A0A9YPS8"/>
<feature type="non-terminal residue" evidence="1">
    <location>
        <position position="1"/>
    </location>
</feature>
<proteinExistence type="predicted"/>
<protein>
    <submittedName>
        <fullName evidence="1">Uncharacterized protein</fullName>
    </submittedName>
</protein>
<name>A0A0A9YPS8_LYGHE</name>
<reference evidence="1" key="1">
    <citation type="journal article" date="2014" name="PLoS ONE">
        <title>Transcriptome-Based Identification of ABC Transporters in the Western Tarnished Plant Bug Lygus hesperus.</title>
        <authorList>
            <person name="Hull J.J."/>
            <person name="Chaney K."/>
            <person name="Geib S.M."/>
            <person name="Fabrick J.A."/>
            <person name="Brent C.S."/>
            <person name="Walsh D."/>
            <person name="Lavine L.C."/>
        </authorList>
    </citation>
    <scope>NUCLEOTIDE SEQUENCE</scope>
</reference>
<evidence type="ECO:0000313" key="1">
    <source>
        <dbReference type="EMBL" id="JAG34229.1"/>
    </source>
</evidence>
<accession>A0A0A9YPS8</accession>
<reference evidence="1" key="2">
    <citation type="submission" date="2014-07" db="EMBL/GenBank/DDBJ databases">
        <authorList>
            <person name="Hull J."/>
        </authorList>
    </citation>
    <scope>NUCLEOTIDE SEQUENCE</scope>
</reference>
<dbReference type="EMBL" id="GBHO01009375">
    <property type="protein sequence ID" value="JAG34229.1"/>
    <property type="molecule type" value="Transcribed_RNA"/>
</dbReference>